<feature type="transmembrane region" description="Helical" evidence="13">
    <location>
        <begin position="209"/>
        <end position="232"/>
    </location>
</feature>
<organism evidence="14 15">
    <name type="scientific">Tistrella arctica</name>
    <dbReference type="NCBI Taxonomy" id="3133430"/>
    <lineage>
        <taxon>Bacteria</taxon>
        <taxon>Pseudomonadati</taxon>
        <taxon>Pseudomonadota</taxon>
        <taxon>Alphaproteobacteria</taxon>
        <taxon>Geminicoccales</taxon>
        <taxon>Geminicoccaceae</taxon>
        <taxon>Tistrella</taxon>
    </lineage>
</organism>
<evidence type="ECO:0000313" key="15">
    <source>
        <dbReference type="Proteomes" id="UP001413721"/>
    </source>
</evidence>
<evidence type="ECO:0000256" key="1">
    <source>
        <dbReference type="ARBA" id="ARBA00002442"/>
    </source>
</evidence>
<evidence type="ECO:0000256" key="6">
    <source>
        <dbReference type="ARBA" id="ARBA00022475"/>
    </source>
</evidence>
<dbReference type="PANTHER" id="PTHR30070">
    <property type="entry name" value="HEME EXPORTER PROTEIN B"/>
    <property type="match status" value="1"/>
</dbReference>
<comment type="function">
    <text evidence="1 12">Required for the export of heme to the periplasm for the biogenesis of c-type cytochromes.</text>
</comment>
<feature type="transmembrane region" description="Helical" evidence="13">
    <location>
        <begin position="118"/>
        <end position="136"/>
    </location>
</feature>
<dbReference type="InterPro" id="IPR026031">
    <property type="entry name" value="Cyt_c_CcmB_bac"/>
</dbReference>
<dbReference type="Proteomes" id="UP001413721">
    <property type="component" value="Unassembled WGS sequence"/>
</dbReference>
<evidence type="ECO:0000256" key="3">
    <source>
        <dbReference type="ARBA" id="ARBA00010544"/>
    </source>
</evidence>
<dbReference type="PRINTS" id="PR01414">
    <property type="entry name" value="CCMBBIOGNSIS"/>
</dbReference>
<keyword evidence="9 12" id="KW-0201">Cytochrome c-type biogenesis</keyword>
<dbReference type="EMBL" id="JBBKTW010000002">
    <property type="protein sequence ID" value="MEN2987546.1"/>
    <property type="molecule type" value="Genomic_DNA"/>
</dbReference>
<dbReference type="RefSeq" id="WP_345936838.1">
    <property type="nucleotide sequence ID" value="NZ_JBBKTW010000002.1"/>
</dbReference>
<evidence type="ECO:0000256" key="12">
    <source>
        <dbReference type="PIRNR" id="PIRNR002764"/>
    </source>
</evidence>
<dbReference type="PIRSF" id="PIRSF002764">
    <property type="entry name" value="CcmB"/>
    <property type="match status" value="1"/>
</dbReference>
<reference evidence="14 15" key="1">
    <citation type="submission" date="2024-03" db="EMBL/GenBank/DDBJ databases">
        <title>High-quality draft genome sequencing of Tistrella sp. BH-R2-4.</title>
        <authorList>
            <person name="Dong C."/>
        </authorList>
    </citation>
    <scope>NUCLEOTIDE SEQUENCE [LARGE SCALE GENOMIC DNA]</scope>
    <source>
        <strain evidence="14 15">BH-R2-4</strain>
    </source>
</reference>
<evidence type="ECO:0000256" key="13">
    <source>
        <dbReference type="SAM" id="Phobius"/>
    </source>
</evidence>
<keyword evidence="6 12" id="KW-1003">Cell membrane</keyword>
<keyword evidence="5 12" id="KW-0813">Transport</keyword>
<feature type="transmembrane region" description="Helical" evidence="13">
    <location>
        <begin position="62"/>
        <end position="83"/>
    </location>
</feature>
<feature type="transmembrane region" description="Helical" evidence="13">
    <location>
        <begin position="38"/>
        <end position="56"/>
    </location>
</feature>
<dbReference type="InterPro" id="IPR003544">
    <property type="entry name" value="Cyt_c_biogenesis_CcmB"/>
</dbReference>
<evidence type="ECO:0000256" key="2">
    <source>
        <dbReference type="ARBA" id="ARBA00004429"/>
    </source>
</evidence>
<comment type="subcellular location">
    <subcellularLocation>
        <location evidence="2">Cell inner membrane</location>
        <topology evidence="2">Multi-pass membrane protein</topology>
    </subcellularLocation>
</comment>
<protein>
    <recommendedName>
        <fullName evidence="4 12">Heme exporter protein B</fullName>
    </recommendedName>
</protein>
<keyword evidence="7 12" id="KW-0997">Cell inner membrane</keyword>
<evidence type="ECO:0000256" key="8">
    <source>
        <dbReference type="ARBA" id="ARBA00022692"/>
    </source>
</evidence>
<evidence type="ECO:0000256" key="11">
    <source>
        <dbReference type="ARBA" id="ARBA00023136"/>
    </source>
</evidence>
<evidence type="ECO:0000256" key="4">
    <source>
        <dbReference type="ARBA" id="ARBA00016452"/>
    </source>
</evidence>
<keyword evidence="11 12" id="KW-0472">Membrane</keyword>
<comment type="similarity">
    <text evidence="3 12">Belongs to the CcmB/CycW/HelB family.</text>
</comment>
<evidence type="ECO:0000256" key="7">
    <source>
        <dbReference type="ARBA" id="ARBA00022519"/>
    </source>
</evidence>
<name>A0ABU9YFM7_9PROT</name>
<keyword evidence="8 13" id="KW-0812">Transmembrane</keyword>
<gene>
    <name evidence="14" type="primary">ccmB</name>
    <name evidence="14" type="ORF">WG926_04465</name>
</gene>
<proteinExistence type="inferred from homology"/>
<sequence>MSDPTASGPSEAAPGLRRTLLAVLRRDLARTAGRSGDVVAVLAFFVVAATLFPLGVGPGPQVLSRIASGVVWASALLAVLLSLDRMFDTDRNDGALEALALAPAPLALVVLAKVAAHWLTTGLPLIVAAPVVAIMLQIDGALLGTLMLSLAVGTPALSLIGAIGAALTLGARRGAALMPLLLLPLYVPVLIFGVGAVEAAANGLPTGPHLMLLGAGSVLALALAPLAAAAGLRAALD</sequence>
<dbReference type="Pfam" id="PF03379">
    <property type="entry name" value="CcmB"/>
    <property type="match status" value="1"/>
</dbReference>
<dbReference type="PANTHER" id="PTHR30070:SF1">
    <property type="entry name" value="CYTOCHROME C BIOGENESIS B-RELATED"/>
    <property type="match status" value="1"/>
</dbReference>
<evidence type="ECO:0000256" key="5">
    <source>
        <dbReference type="ARBA" id="ARBA00022448"/>
    </source>
</evidence>
<keyword evidence="15" id="KW-1185">Reference proteome</keyword>
<feature type="transmembrane region" description="Helical" evidence="13">
    <location>
        <begin position="176"/>
        <end position="197"/>
    </location>
</feature>
<evidence type="ECO:0000313" key="14">
    <source>
        <dbReference type="EMBL" id="MEN2987546.1"/>
    </source>
</evidence>
<evidence type="ECO:0000256" key="9">
    <source>
        <dbReference type="ARBA" id="ARBA00022748"/>
    </source>
</evidence>
<feature type="transmembrane region" description="Helical" evidence="13">
    <location>
        <begin position="148"/>
        <end position="170"/>
    </location>
</feature>
<comment type="caution">
    <text evidence="14">The sequence shown here is derived from an EMBL/GenBank/DDBJ whole genome shotgun (WGS) entry which is preliminary data.</text>
</comment>
<accession>A0ABU9YFM7</accession>
<keyword evidence="10 13" id="KW-1133">Transmembrane helix</keyword>
<dbReference type="NCBIfam" id="TIGR01190">
    <property type="entry name" value="ccmB"/>
    <property type="match status" value="1"/>
</dbReference>
<evidence type="ECO:0000256" key="10">
    <source>
        <dbReference type="ARBA" id="ARBA00022989"/>
    </source>
</evidence>